<evidence type="ECO:0000259" key="7">
    <source>
        <dbReference type="PROSITE" id="PS50850"/>
    </source>
</evidence>
<feature type="transmembrane region" description="Helical" evidence="6">
    <location>
        <begin position="59"/>
        <end position="81"/>
    </location>
</feature>
<evidence type="ECO:0000256" key="6">
    <source>
        <dbReference type="SAM" id="Phobius"/>
    </source>
</evidence>
<proteinExistence type="predicted"/>
<evidence type="ECO:0000256" key="2">
    <source>
        <dbReference type="ARBA" id="ARBA00022692"/>
    </source>
</evidence>
<feature type="transmembrane region" description="Helical" evidence="6">
    <location>
        <begin position="31"/>
        <end position="53"/>
    </location>
</feature>
<evidence type="ECO:0000313" key="8">
    <source>
        <dbReference type="EMBL" id="WYY08893.1"/>
    </source>
</evidence>
<dbReference type="PANTHER" id="PTHR23521:SF3">
    <property type="entry name" value="MFS TRANSPORTER"/>
    <property type="match status" value="1"/>
</dbReference>
<feature type="transmembrane region" description="Helical" evidence="6">
    <location>
        <begin position="93"/>
        <end position="112"/>
    </location>
</feature>
<protein>
    <submittedName>
        <fullName evidence="8">MFS transporter</fullName>
    </submittedName>
</protein>
<dbReference type="RefSeq" id="WP_204701015.1">
    <property type="nucleotide sequence ID" value="NZ_CP136137.1"/>
</dbReference>
<feature type="transmembrane region" description="Helical" evidence="6">
    <location>
        <begin position="386"/>
        <end position="404"/>
    </location>
</feature>
<dbReference type="EMBL" id="CP136137">
    <property type="protein sequence ID" value="WYY08893.1"/>
    <property type="molecule type" value="Genomic_DNA"/>
</dbReference>
<comment type="subcellular location">
    <subcellularLocation>
        <location evidence="1">Cell membrane</location>
        <topology evidence="1">Multi-pass membrane protein</topology>
    </subcellularLocation>
</comment>
<feature type="transmembrane region" description="Helical" evidence="6">
    <location>
        <begin position="234"/>
        <end position="256"/>
    </location>
</feature>
<keyword evidence="2 6" id="KW-0812">Transmembrane</keyword>
<keyword evidence="9" id="KW-1185">Reference proteome</keyword>
<evidence type="ECO:0000256" key="3">
    <source>
        <dbReference type="ARBA" id="ARBA00022989"/>
    </source>
</evidence>
<dbReference type="InterPro" id="IPR011701">
    <property type="entry name" value="MFS"/>
</dbReference>
<feature type="transmembrane region" description="Helical" evidence="6">
    <location>
        <begin position="156"/>
        <end position="174"/>
    </location>
</feature>
<dbReference type="SUPFAM" id="SSF103473">
    <property type="entry name" value="MFS general substrate transporter"/>
    <property type="match status" value="1"/>
</dbReference>
<feature type="transmembrane region" description="Helical" evidence="6">
    <location>
        <begin position="297"/>
        <end position="316"/>
    </location>
</feature>
<dbReference type="PROSITE" id="PS50850">
    <property type="entry name" value="MFS"/>
    <property type="match status" value="1"/>
</dbReference>
<feature type="transmembrane region" description="Helical" evidence="6">
    <location>
        <begin position="359"/>
        <end position="380"/>
    </location>
</feature>
<dbReference type="Gene3D" id="1.20.1250.20">
    <property type="entry name" value="MFS general substrate transporter like domains"/>
    <property type="match status" value="2"/>
</dbReference>
<evidence type="ECO:0000256" key="1">
    <source>
        <dbReference type="ARBA" id="ARBA00004651"/>
    </source>
</evidence>
<feature type="transmembrane region" description="Helical" evidence="6">
    <location>
        <begin position="322"/>
        <end position="347"/>
    </location>
</feature>
<feature type="transmembrane region" description="Helical" evidence="6">
    <location>
        <begin position="180"/>
        <end position="203"/>
    </location>
</feature>
<sequence length="417" mass="43049">MPGWDMPGRNQDEAPTDADANGARGRWQRGVLAAALIISLSVWFSATAVGPSLQAEWGLGAMGLVWLTAAVQLGFVVGALAGSVFNLPDRVDLPLLIALAAVGAALCTLLFAFAANGFASAVVMRACTGVFLAGVYPTGMKLMATWSAPAIRGRSFGMFIACLTIGSTLPYLLATWHGPSWRVVMAAAAVLALLGAAITITCLRTGPYAAPSPPFNPRHVLVGFRSRAPRAANLGYFGHMWELYALWAWLPALVAISPQLTALPIASGLLVFLVLGVSGAVGSIIGGRIADRRGRRFAAVSALIVSGICCCLSPLVPVMPAVVALVVLVVWGAAVIADSGVFSAALSETVDSSYVGTSLAVQTAIGYGFTVISIQLVAAVADLGSWRVAFVILAIGPLIGAVAMSRFVEPREMGATA</sequence>
<evidence type="ECO:0000256" key="5">
    <source>
        <dbReference type="SAM" id="MobiDB-lite"/>
    </source>
</evidence>
<feature type="transmembrane region" description="Helical" evidence="6">
    <location>
        <begin position="118"/>
        <end position="136"/>
    </location>
</feature>
<dbReference type="Pfam" id="PF07690">
    <property type="entry name" value="MFS_1"/>
    <property type="match status" value="1"/>
</dbReference>
<dbReference type="InterPro" id="IPR020846">
    <property type="entry name" value="MFS_dom"/>
</dbReference>
<reference evidence="8 9" key="1">
    <citation type="journal article" date="2023" name="Virus Evol.">
        <title>Computational host range prediction-The good, the bad, and the ugly.</title>
        <authorList>
            <person name="Howell A.A."/>
            <person name="Versoza C.J."/>
            <person name="Pfeifer S.P."/>
        </authorList>
    </citation>
    <scope>NUCLEOTIDE SEQUENCE [LARGE SCALE GENOMIC DNA]</scope>
    <source>
        <strain evidence="8 9">1610/1b</strain>
    </source>
</reference>
<organism evidence="8 9">
    <name type="scientific">Gordonia hydrophobica</name>
    <dbReference type="NCBI Taxonomy" id="40516"/>
    <lineage>
        <taxon>Bacteria</taxon>
        <taxon>Bacillati</taxon>
        <taxon>Actinomycetota</taxon>
        <taxon>Actinomycetes</taxon>
        <taxon>Mycobacteriales</taxon>
        <taxon>Gordoniaceae</taxon>
        <taxon>Gordonia</taxon>
    </lineage>
</organism>
<dbReference type="InterPro" id="IPR036259">
    <property type="entry name" value="MFS_trans_sf"/>
</dbReference>
<dbReference type="Proteomes" id="UP001479933">
    <property type="component" value="Chromosome"/>
</dbReference>
<feature type="domain" description="Major facilitator superfamily (MFS) profile" evidence="7">
    <location>
        <begin position="27"/>
        <end position="412"/>
    </location>
</feature>
<name>A0ABZ2U558_9ACTN</name>
<feature type="transmembrane region" description="Helical" evidence="6">
    <location>
        <begin position="262"/>
        <end position="285"/>
    </location>
</feature>
<evidence type="ECO:0000313" key="9">
    <source>
        <dbReference type="Proteomes" id="UP001479933"/>
    </source>
</evidence>
<keyword evidence="3 6" id="KW-1133">Transmembrane helix</keyword>
<accession>A0ABZ2U558</accession>
<keyword evidence="4 6" id="KW-0472">Membrane</keyword>
<dbReference type="PANTHER" id="PTHR23521">
    <property type="entry name" value="TRANSPORTER MFS SUPERFAMILY"/>
    <property type="match status" value="1"/>
</dbReference>
<feature type="region of interest" description="Disordered" evidence="5">
    <location>
        <begin position="1"/>
        <end position="22"/>
    </location>
</feature>
<gene>
    <name evidence="8" type="ORF">RVF87_07510</name>
</gene>
<evidence type="ECO:0000256" key="4">
    <source>
        <dbReference type="ARBA" id="ARBA00023136"/>
    </source>
</evidence>